<dbReference type="FunFam" id="3.80.10.10:FF:001487">
    <property type="entry name" value="Receptor-like protein 33"/>
    <property type="match status" value="1"/>
</dbReference>
<dbReference type="Pfam" id="PF13855">
    <property type="entry name" value="LRR_8"/>
    <property type="match status" value="2"/>
</dbReference>
<keyword evidence="5 12" id="KW-0812">Transmembrane</keyword>
<evidence type="ECO:0000256" key="7">
    <source>
        <dbReference type="ARBA" id="ARBA00022737"/>
    </source>
</evidence>
<evidence type="ECO:0000313" key="13">
    <source>
        <dbReference type="EMBL" id="OAP09059.1"/>
    </source>
</evidence>
<dbReference type="Pfam" id="PF00560">
    <property type="entry name" value="LRR_1"/>
    <property type="match status" value="4"/>
</dbReference>
<feature type="transmembrane region" description="Helical" evidence="12">
    <location>
        <begin position="645"/>
        <end position="670"/>
    </location>
</feature>
<name>A0A178VRS2_ARATH</name>
<comment type="caution">
    <text evidence="13">The sequence shown here is derived from an EMBL/GenBank/DDBJ whole genome shotgun (WGS) entry which is preliminary data.</text>
</comment>
<dbReference type="InterPro" id="IPR046956">
    <property type="entry name" value="RLP23-like"/>
</dbReference>
<keyword evidence="4" id="KW-0433">Leucine-rich repeat</keyword>
<evidence type="ECO:0000256" key="5">
    <source>
        <dbReference type="ARBA" id="ARBA00022692"/>
    </source>
</evidence>
<dbReference type="SUPFAM" id="SSF52047">
    <property type="entry name" value="RNI-like"/>
    <property type="match status" value="1"/>
</dbReference>
<dbReference type="Gene3D" id="3.80.10.10">
    <property type="entry name" value="Ribonuclease Inhibitor"/>
    <property type="match status" value="4"/>
</dbReference>
<evidence type="ECO:0000256" key="6">
    <source>
        <dbReference type="ARBA" id="ARBA00022729"/>
    </source>
</evidence>
<dbReference type="InterPro" id="IPR032675">
    <property type="entry name" value="LRR_dom_sf"/>
</dbReference>
<dbReference type="AlphaFoldDB" id="A0A178VRS2"/>
<dbReference type="PANTHER" id="PTHR48061:SF46">
    <property type="entry name" value="LEUCINE-RICH REPEAT-CONTAINING N-TERMINAL PLANT-TYPE DOMAIN-CONTAINING PROTEIN"/>
    <property type="match status" value="1"/>
</dbReference>
<keyword evidence="11" id="KW-0325">Glycoprotein</keyword>
<dbReference type="ExpressionAtlas" id="A0A178VRS2">
    <property type="expression patterns" value="baseline and differential"/>
</dbReference>
<dbReference type="Proteomes" id="UP000078284">
    <property type="component" value="Chromosome 2"/>
</dbReference>
<evidence type="ECO:0000313" key="14">
    <source>
        <dbReference type="Proteomes" id="UP000078284"/>
    </source>
</evidence>
<keyword evidence="3" id="KW-1003">Cell membrane</keyword>
<evidence type="ECO:0000256" key="9">
    <source>
        <dbReference type="ARBA" id="ARBA00023136"/>
    </source>
</evidence>
<keyword evidence="9 12" id="KW-0472">Membrane</keyword>
<dbReference type="InterPro" id="IPR001611">
    <property type="entry name" value="Leu-rich_rpt"/>
</dbReference>
<accession>A0A178VRS2</accession>
<dbReference type="PANTHER" id="PTHR48061">
    <property type="entry name" value="LEUCINE-RICH REPEAT RECEPTOR PROTEIN KINASE EMS1-LIKE-RELATED"/>
    <property type="match status" value="1"/>
</dbReference>
<evidence type="ECO:0000256" key="1">
    <source>
        <dbReference type="ARBA" id="ARBA00004251"/>
    </source>
</evidence>
<keyword evidence="8 12" id="KW-1133">Transmembrane helix</keyword>
<dbReference type="EMBL" id="LUHQ01000002">
    <property type="protein sequence ID" value="OAP09059.1"/>
    <property type="molecule type" value="Genomic_DNA"/>
</dbReference>
<keyword evidence="7" id="KW-0677">Repeat</keyword>
<keyword evidence="6" id="KW-0732">Signal</keyword>
<evidence type="ECO:0000256" key="3">
    <source>
        <dbReference type="ARBA" id="ARBA00022475"/>
    </source>
</evidence>
<dbReference type="InterPro" id="IPR003591">
    <property type="entry name" value="Leu-rich_rpt_typical-subtyp"/>
</dbReference>
<dbReference type="SMART" id="SM00369">
    <property type="entry name" value="LRR_TYP"/>
    <property type="match status" value="5"/>
</dbReference>
<evidence type="ECO:0000256" key="4">
    <source>
        <dbReference type="ARBA" id="ARBA00022614"/>
    </source>
</evidence>
<comment type="similarity">
    <text evidence="2">Belongs to the RLP family.</text>
</comment>
<protein>
    <submittedName>
        <fullName evidence="13">Uncharacterized protein</fullName>
    </submittedName>
</protein>
<evidence type="ECO:0000256" key="8">
    <source>
        <dbReference type="ARBA" id="ARBA00022989"/>
    </source>
</evidence>
<sequence length="694" mass="77507">MILSLILGANNLVGEIPFSLGNISHLTDIALCENDLAGEIPSSFENLSHLTYLDLSQNNLVGEIPSFFGSFNQLYSLAVENNEFSGNFPLILLNLSDLSLSRNQFTGKLPPNMSSLSDLVLFYADANAFTRTIPSYLLNIPSLSCFDLSDNQLNGNLEFGNISSSLSDLLLGNNNFRGSIHKSISKLVNLYTLDLSHFNTQGSVNFSIFSDLKLLVDLRLSHLNTTTTVDFNTFLSSFKSLATLDLSGNHVSVTNKSSVSNPPLLSRFNLSGWGVTEFPEFLRTQQTTEILDISNNKINGQVPCWLWTLPNLDYVNLSNNTFTGFQRLMVPSSWQPSMNYFSGANNNFTGNIPAFICALRSLAMLDLSDNKFNGSIPRCMGNFSSTLQALHLRKNHFSGGFPENISESLKSLDVGHNHLVGKLPRSLVRISSLEVLNVESNKINDTFPFWLSSLQELQVLVLRSNAFHGPMQQTRFSKLRIIDVSHNHFNGTLPSDFFVNWTTMVLLGENEDHSNGEYMGTSYYSDSIVVMNKVLEMEMQYFHWPHPNFNGKRKRARITRCFSKQLSGDIPQELGDLSYLAYMNFSHNQLVGLVPGGTQFLTQNCSSFEENAGHFGPSLEKVCDIHGKTMQESEMPGSEEDEEEVISWIAAAIGFIPGIAFGLMMGYILVWYKPEWFMNVFGKNKSRSTSSTTR</sequence>
<gene>
    <name evidence="13" type="ordered locus">AXX17_At2g10290</name>
</gene>
<reference evidence="14" key="1">
    <citation type="journal article" date="2016" name="Proc. Natl. Acad. Sci. U.S.A.">
        <title>Chromosome-level assembly of Arabidopsis thaliana Ler reveals the extent of translocation and inversion polymorphisms.</title>
        <authorList>
            <person name="Zapata L."/>
            <person name="Ding J."/>
            <person name="Willing E.M."/>
            <person name="Hartwig B."/>
            <person name="Bezdan D."/>
            <person name="Jiao W.B."/>
            <person name="Patel V."/>
            <person name="Velikkakam James G."/>
            <person name="Koornneef M."/>
            <person name="Ossowski S."/>
            <person name="Schneeberger K."/>
        </authorList>
    </citation>
    <scope>NUCLEOTIDE SEQUENCE [LARGE SCALE GENOMIC DNA]</scope>
    <source>
        <strain evidence="14">cv. Landsberg erecta</strain>
    </source>
</reference>
<keyword evidence="10" id="KW-0675">Receptor</keyword>
<evidence type="ECO:0000256" key="2">
    <source>
        <dbReference type="ARBA" id="ARBA00009592"/>
    </source>
</evidence>
<organism evidence="13 14">
    <name type="scientific">Arabidopsis thaliana</name>
    <name type="common">Mouse-ear cress</name>
    <dbReference type="NCBI Taxonomy" id="3702"/>
    <lineage>
        <taxon>Eukaryota</taxon>
        <taxon>Viridiplantae</taxon>
        <taxon>Streptophyta</taxon>
        <taxon>Embryophyta</taxon>
        <taxon>Tracheophyta</taxon>
        <taxon>Spermatophyta</taxon>
        <taxon>Magnoliopsida</taxon>
        <taxon>eudicotyledons</taxon>
        <taxon>Gunneridae</taxon>
        <taxon>Pentapetalae</taxon>
        <taxon>rosids</taxon>
        <taxon>malvids</taxon>
        <taxon>Brassicales</taxon>
        <taxon>Brassicaceae</taxon>
        <taxon>Camelineae</taxon>
        <taxon>Arabidopsis</taxon>
    </lineage>
</organism>
<comment type="subcellular location">
    <subcellularLocation>
        <location evidence="1">Cell membrane</location>
        <topology evidence="1">Single-pass type I membrane protein</topology>
    </subcellularLocation>
</comment>
<dbReference type="SUPFAM" id="SSF52058">
    <property type="entry name" value="L domain-like"/>
    <property type="match status" value="1"/>
</dbReference>
<evidence type="ECO:0000256" key="10">
    <source>
        <dbReference type="ARBA" id="ARBA00023170"/>
    </source>
</evidence>
<dbReference type="FunFam" id="3.80.10.10:FF:000383">
    <property type="entry name" value="Leucine-rich repeat receptor protein kinase EMS1"/>
    <property type="match status" value="1"/>
</dbReference>
<proteinExistence type="inferred from homology"/>
<evidence type="ECO:0000256" key="12">
    <source>
        <dbReference type="SAM" id="Phobius"/>
    </source>
</evidence>
<evidence type="ECO:0000256" key="11">
    <source>
        <dbReference type="ARBA" id="ARBA00023180"/>
    </source>
</evidence>
<dbReference type="GO" id="GO:0005886">
    <property type="term" value="C:plasma membrane"/>
    <property type="evidence" value="ECO:0007669"/>
    <property type="project" value="UniProtKB-SubCell"/>
</dbReference>